<reference evidence="3 4" key="1">
    <citation type="submission" date="2018-06" db="EMBL/GenBank/DDBJ databases">
        <authorList>
            <consortium name="Pathogen Informatics"/>
            <person name="Doyle S."/>
        </authorList>
    </citation>
    <scope>NUCLEOTIDE SEQUENCE [LARGE SCALE GENOMIC DNA]</scope>
    <source>
        <strain evidence="3 4">NCTC4824</strain>
    </source>
</reference>
<dbReference type="Proteomes" id="UP000249134">
    <property type="component" value="Chromosome 1"/>
</dbReference>
<protein>
    <submittedName>
        <fullName evidence="3">Uncharacterized protein</fullName>
    </submittedName>
</protein>
<feature type="domain" description="SGNH hydrolase-type esterase" evidence="1">
    <location>
        <begin position="140"/>
        <end position="323"/>
    </location>
</feature>
<organism evidence="3 4">
    <name type="scientific">Lederbergia lenta</name>
    <name type="common">Bacillus lentus</name>
    <dbReference type="NCBI Taxonomy" id="1467"/>
    <lineage>
        <taxon>Bacteria</taxon>
        <taxon>Bacillati</taxon>
        <taxon>Bacillota</taxon>
        <taxon>Bacilli</taxon>
        <taxon>Bacillales</taxon>
        <taxon>Bacillaceae</taxon>
        <taxon>Lederbergia</taxon>
    </lineage>
</organism>
<dbReference type="STRING" id="1348624.GCA_001591545_02967"/>
<dbReference type="InterPro" id="IPR036514">
    <property type="entry name" value="SGNH_hydro_sf"/>
</dbReference>
<dbReference type="RefSeq" id="WP_066143727.1">
    <property type="nucleotide sequence ID" value="NZ_CBCSGM010000004.1"/>
</dbReference>
<evidence type="ECO:0000313" key="3">
    <source>
        <dbReference type="EMBL" id="SQI63204.1"/>
    </source>
</evidence>
<dbReference type="SUPFAM" id="SSF52266">
    <property type="entry name" value="SGNH hydrolase"/>
    <property type="match status" value="1"/>
</dbReference>
<dbReference type="InterPro" id="IPR048977">
    <property type="entry name" value="SsfX3-like_N"/>
</dbReference>
<dbReference type="Gene3D" id="3.40.50.1110">
    <property type="entry name" value="SGNH hydrolase"/>
    <property type="match status" value="1"/>
</dbReference>
<evidence type="ECO:0000259" key="2">
    <source>
        <dbReference type="Pfam" id="PF21181"/>
    </source>
</evidence>
<name>A0A2X4ZSA6_LEDLE</name>
<proteinExistence type="predicted"/>
<dbReference type="KEGG" id="blen:NCTC4824_03971"/>
<sequence length="330" mass="37596">MKPITLNSQTILGALSLERKGEFIKPWRILYKERDFFTPNLLNGQAEVPAGVRIIFETSSQKIKVEFALSPVEIEFDMVIENELEKTFIVEAGVSSFTLGGLSRENKKVEIYLSQQEQVSLKNVYIDEQAEWNLHSSTRKRWLSYGSSITQCHAAESPSQTWPAITAKELELDSICLGFSGQCQFEPMVARTIRDTSVDFISLCAGINMYGWNCYNHRTFQASIIGFIKIIREKQPSVPIILSSPIFGTFREETPNLVGFTLIEMRKQVKEIVDIFNENGDEHIFYVNGLDILDADSENLLPDGLHPNAEGYKMMGYRFADVFKLLFDEF</sequence>
<dbReference type="InterPro" id="IPR013830">
    <property type="entry name" value="SGNH_hydro"/>
</dbReference>
<dbReference type="Gene3D" id="2.60.120.260">
    <property type="entry name" value="Galactose-binding domain-like"/>
    <property type="match status" value="1"/>
</dbReference>
<dbReference type="EMBL" id="LS483476">
    <property type="protein sequence ID" value="SQI63204.1"/>
    <property type="molecule type" value="Genomic_DNA"/>
</dbReference>
<dbReference type="Pfam" id="PF21181">
    <property type="entry name" value="SsfX3_N"/>
    <property type="match status" value="1"/>
</dbReference>
<feature type="domain" description="SsfX3-like N-terminal" evidence="2">
    <location>
        <begin position="12"/>
        <end position="116"/>
    </location>
</feature>
<dbReference type="AlphaFoldDB" id="A0A2X4ZSA6"/>
<accession>A0A2X4ZSA6</accession>
<evidence type="ECO:0000259" key="1">
    <source>
        <dbReference type="Pfam" id="PF14606"/>
    </source>
</evidence>
<dbReference type="Pfam" id="PF14606">
    <property type="entry name" value="Lipase_GDSL_3"/>
    <property type="match status" value="1"/>
</dbReference>
<keyword evidence="4" id="KW-1185">Reference proteome</keyword>
<gene>
    <name evidence="3" type="ORF">NCTC4824_03971</name>
</gene>
<evidence type="ECO:0000313" key="4">
    <source>
        <dbReference type="Proteomes" id="UP000249134"/>
    </source>
</evidence>